<keyword evidence="3" id="KW-1185">Reference proteome</keyword>
<feature type="compositionally biased region" description="Acidic residues" evidence="1">
    <location>
        <begin position="150"/>
        <end position="165"/>
    </location>
</feature>
<organism evidence="2 3">
    <name type="scientific">Strigamia maritima</name>
    <name type="common">European centipede</name>
    <name type="synonym">Geophilus maritimus</name>
    <dbReference type="NCBI Taxonomy" id="126957"/>
    <lineage>
        <taxon>Eukaryota</taxon>
        <taxon>Metazoa</taxon>
        <taxon>Ecdysozoa</taxon>
        <taxon>Arthropoda</taxon>
        <taxon>Myriapoda</taxon>
        <taxon>Chilopoda</taxon>
        <taxon>Pleurostigmophora</taxon>
        <taxon>Geophilomorpha</taxon>
        <taxon>Linotaeniidae</taxon>
        <taxon>Strigamia</taxon>
    </lineage>
</organism>
<evidence type="ECO:0000313" key="2">
    <source>
        <dbReference type="EnsemblMetazoa" id="SMAR006679-PA"/>
    </source>
</evidence>
<feature type="compositionally biased region" description="Basic residues" evidence="1">
    <location>
        <begin position="38"/>
        <end position="53"/>
    </location>
</feature>
<evidence type="ECO:0000256" key="1">
    <source>
        <dbReference type="SAM" id="MobiDB-lite"/>
    </source>
</evidence>
<dbReference type="AlphaFoldDB" id="T1IZK2"/>
<protein>
    <submittedName>
        <fullName evidence="2">Uncharacterized protein</fullName>
    </submittedName>
</protein>
<sequence length="185" mass="20460">MADNADSGAGEPEVKKGRGRPKKADVVKEETKQAEKRGRGRTAVHSSPKKKRMNPNLLQQVVVEEQGVGVEEDDQRRQVLTIISNFKVGTVYAVLEQSVRFTDVPLTRTVQCPDQGWAQILSGQNSCPERTAYTVLYYDMLVVQATKQLEEDENDDDDEEEDDDSKGDSEDASGGSADEVKDGKK</sequence>
<dbReference type="Proteomes" id="UP000014500">
    <property type="component" value="Unassembled WGS sequence"/>
</dbReference>
<dbReference type="EnsemblMetazoa" id="SMAR006679-RA">
    <property type="protein sequence ID" value="SMAR006679-PA"/>
    <property type="gene ID" value="SMAR006679"/>
</dbReference>
<reference evidence="3" key="1">
    <citation type="submission" date="2011-05" db="EMBL/GenBank/DDBJ databases">
        <authorList>
            <person name="Richards S.R."/>
            <person name="Qu J."/>
            <person name="Jiang H."/>
            <person name="Jhangiani S.N."/>
            <person name="Agravi P."/>
            <person name="Goodspeed R."/>
            <person name="Gross S."/>
            <person name="Mandapat C."/>
            <person name="Jackson L."/>
            <person name="Mathew T."/>
            <person name="Pu L."/>
            <person name="Thornton R."/>
            <person name="Saada N."/>
            <person name="Wilczek-Boney K.B."/>
            <person name="Lee S."/>
            <person name="Kovar C."/>
            <person name="Wu Y."/>
            <person name="Scherer S.E."/>
            <person name="Worley K.C."/>
            <person name="Muzny D.M."/>
            <person name="Gibbs R."/>
        </authorList>
    </citation>
    <scope>NUCLEOTIDE SEQUENCE</scope>
    <source>
        <strain evidence="3">Brora</strain>
    </source>
</reference>
<feature type="region of interest" description="Disordered" evidence="1">
    <location>
        <begin position="147"/>
        <end position="185"/>
    </location>
</feature>
<reference evidence="2" key="2">
    <citation type="submission" date="2015-02" db="UniProtKB">
        <authorList>
            <consortium name="EnsemblMetazoa"/>
        </authorList>
    </citation>
    <scope>IDENTIFICATION</scope>
</reference>
<evidence type="ECO:0000313" key="3">
    <source>
        <dbReference type="Proteomes" id="UP000014500"/>
    </source>
</evidence>
<proteinExistence type="predicted"/>
<name>T1IZK2_STRMM</name>
<feature type="compositionally biased region" description="Basic and acidic residues" evidence="1">
    <location>
        <begin position="12"/>
        <end position="37"/>
    </location>
</feature>
<feature type="region of interest" description="Disordered" evidence="1">
    <location>
        <begin position="1"/>
        <end position="53"/>
    </location>
</feature>
<dbReference type="EMBL" id="AFFK01020462">
    <property type="status" value="NOT_ANNOTATED_CDS"/>
    <property type="molecule type" value="Genomic_DNA"/>
</dbReference>
<dbReference type="HOGENOM" id="CLU_1463088_0_0_1"/>
<accession>T1IZK2</accession>